<name>A0ACA9P5R1_9GLOM</name>
<gene>
    <name evidence="1" type="ORF">SCALOS_LOCUS10008</name>
</gene>
<dbReference type="Proteomes" id="UP000789860">
    <property type="component" value="Unassembled WGS sequence"/>
</dbReference>
<evidence type="ECO:0000313" key="2">
    <source>
        <dbReference type="Proteomes" id="UP000789860"/>
    </source>
</evidence>
<proteinExistence type="predicted"/>
<organism evidence="1 2">
    <name type="scientific">Scutellospora calospora</name>
    <dbReference type="NCBI Taxonomy" id="85575"/>
    <lineage>
        <taxon>Eukaryota</taxon>
        <taxon>Fungi</taxon>
        <taxon>Fungi incertae sedis</taxon>
        <taxon>Mucoromycota</taxon>
        <taxon>Glomeromycotina</taxon>
        <taxon>Glomeromycetes</taxon>
        <taxon>Diversisporales</taxon>
        <taxon>Gigasporaceae</taxon>
        <taxon>Scutellospora</taxon>
    </lineage>
</organism>
<reference evidence="1" key="1">
    <citation type="submission" date="2021-06" db="EMBL/GenBank/DDBJ databases">
        <authorList>
            <person name="Kallberg Y."/>
            <person name="Tangrot J."/>
            <person name="Rosling A."/>
        </authorList>
    </citation>
    <scope>NUCLEOTIDE SEQUENCE</scope>
    <source>
        <strain evidence="1">AU212A</strain>
    </source>
</reference>
<evidence type="ECO:0000313" key="1">
    <source>
        <dbReference type="EMBL" id="CAG8687717.1"/>
    </source>
</evidence>
<comment type="caution">
    <text evidence="1">The sequence shown here is derived from an EMBL/GenBank/DDBJ whole genome shotgun (WGS) entry which is preliminary data.</text>
</comment>
<feature type="non-terminal residue" evidence="1">
    <location>
        <position position="154"/>
    </location>
</feature>
<protein>
    <submittedName>
        <fullName evidence="1">9522_t:CDS:1</fullName>
    </submittedName>
</protein>
<accession>A0ACA9P5R1</accession>
<keyword evidence="2" id="KW-1185">Reference proteome</keyword>
<dbReference type="EMBL" id="CAJVPM010034607">
    <property type="protein sequence ID" value="CAG8687717.1"/>
    <property type="molecule type" value="Genomic_DNA"/>
</dbReference>
<feature type="non-terminal residue" evidence="1">
    <location>
        <position position="1"/>
    </location>
</feature>
<sequence>SLNWYYSQIDMRIWNIAGETTNVSESAHADINREGKGLNLLNAIKKAQKFDNMKFTTCAIQDKYGVPKTGKNNGPIAKATQSIKTPNKQLTNKKKRNKSISNESNEDLLTQLERQISLDECQLELEERKERLKEQKLLNYERARELGVEKELGY</sequence>